<evidence type="ECO:0000313" key="2">
    <source>
        <dbReference type="EMBL" id="OKH94491.1"/>
    </source>
</evidence>
<dbReference type="AlphaFoldDB" id="A0A1Q4V9G5"/>
<name>A0A1Q4V9G5_9ACTN</name>
<protein>
    <submittedName>
        <fullName evidence="2">Uncharacterized protein</fullName>
    </submittedName>
</protein>
<feature type="region of interest" description="Disordered" evidence="1">
    <location>
        <begin position="70"/>
        <end position="152"/>
    </location>
</feature>
<feature type="compositionally biased region" description="Basic residues" evidence="1">
    <location>
        <begin position="91"/>
        <end position="100"/>
    </location>
</feature>
<reference evidence="2 3" key="1">
    <citation type="submission" date="2015-06" db="EMBL/GenBank/DDBJ databases">
        <title>Cloning and characterization of the uncialamcin biosynthetic gene cluster.</title>
        <authorList>
            <person name="Yan X."/>
            <person name="Huang T."/>
            <person name="Ge H."/>
            <person name="Shen B."/>
        </authorList>
    </citation>
    <scope>NUCLEOTIDE SEQUENCE [LARGE SCALE GENOMIC DNA]</scope>
    <source>
        <strain evidence="2 3">DCA2648</strain>
    </source>
</reference>
<organism evidence="2 3">
    <name type="scientific">Streptomyces uncialis</name>
    <dbReference type="NCBI Taxonomy" id="1048205"/>
    <lineage>
        <taxon>Bacteria</taxon>
        <taxon>Bacillati</taxon>
        <taxon>Actinomycetota</taxon>
        <taxon>Actinomycetes</taxon>
        <taxon>Kitasatosporales</taxon>
        <taxon>Streptomycetaceae</taxon>
        <taxon>Streptomyces</taxon>
    </lineage>
</organism>
<proteinExistence type="predicted"/>
<keyword evidence="3" id="KW-1185">Reference proteome</keyword>
<sequence>MIMITENSGLRRPREQLLRFDTDIFEENLRTIVLGLAQEALSEQQAARIALALMIAAPGSLQQGREILRNLADQRTPPTTANGAASDRSRNPAHTHHTARHSFWPPPSSGADGEHSRDRPHRTPRDSPCPVLHPAGYGTTADTERPLIPQEA</sequence>
<comment type="caution">
    <text evidence="2">The sequence shown here is derived from an EMBL/GenBank/DDBJ whole genome shotgun (WGS) entry which is preliminary data.</text>
</comment>
<feature type="compositionally biased region" description="Basic and acidic residues" evidence="1">
    <location>
        <begin position="112"/>
        <end position="125"/>
    </location>
</feature>
<dbReference type="EMBL" id="LFBV01000002">
    <property type="protein sequence ID" value="OKH94491.1"/>
    <property type="molecule type" value="Genomic_DNA"/>
</dbReference>
<evidence type="ECO:0000313" key="3">
    <source>
        <dbReference type="Proteomes" id="UP000186455"/>
    </source>
</evidence>
<evidence type="ECO:0000256" key="1">
    <source>
        <dbReference type="SAM" id="MobiDB-lite"/>
    </source>
</evidence>
<dbReference type="Proteomes" id="UP000186455">
    <property type="component" value="Unassembled WGS sequence"/>
</dbReference>
<gene>
    <name evidence="2" type="ORF">AB852_09415</name>
</gene>
<accession>A0A1Q4V9G5</accession>